<dbReference type="Proteomes" id="UP000195221">
    <property type="component" value="Unassembled WGS sequence"/>
</dbReference>
<comment type="caution">
    <text evidence="1">The sequence shown here is derived from an EMBL/GenBank/DDBJ whole genome shotgun (WGS) entry which is preliminary data.</text>
</comment>
<gene>
    <name evidence="1" type="ORF">PAMC26577_34420</name>
</gene>
<sequence>MFTVVTAGREVKALITRTALEQYFWLGPDASEGRVLRIFADGRQRITAVTQRVALRSGATEVRLDVEDFAS</sequence>
<organism evidence="1 2">
    <name type="scientific">Caballeronia sordidicola</name>
    <name type="common">Burkholderia sordidicola</name>
    <dbReference type="NCBI Taxonomy" id="196367"/>
    <lineage>
        <taxon>Bacteria</taxon>
        <taxon>Pseudomonadati</taxon>
        <taxon>Pseudomonadota</taxon>
        <taxon>Betaproteobacteria</taxon>
        <taxon>Burkholderiales</taxon>
        <taxon>Burkholderiaceae</taxon>
        <taxon>Caballeronia</taxon>
    </lineage>
</organism>
<evidence type="ECO:0000313" key="1">
    <source>
        <dbReference type="EMBL" id="OTP68198.1"/>
    </source>
</evidence>
<proteinExistence type="predicted"/>
<protein>
    <submittedName>
        <fullName evidence="1">Uncharacterized protein</fullName>
    </submittedName>
</protein>
<evidence type="ECO:0000313" key="2">
    <source>
        <dbReference type="Proteomes" id="UP000195221"/>
    </source>
</evidence>
<accession>A0A242MA69</accession>
<name>A0A242MA69_CABSO</name>
<dbReference type="AlphaFoldDB" id="A0A242MA69"/>
<reference evidence="1 2" key="1">
    <citation type="submission" date="2017-03" db="EMBL/GenBank/DDBJ databases">
        <title>Genome analysis of strain PAMC 26577.</title>
        <authorList>
            <person name="Oh H.-M."/>
            <person name="Yang J.-A."/>
        </authorList>
    </citation>
    <scope>NUCLEOTIDE SEQUENCE [LARGE SCALE GENOMIC DNA]</scope>
    <source>
        <strain evidence="1 2">PAMC 26577</strain>
    </source>
</reference>
<dbReference type="EMBL" id="NBTZ01000135">
    <property type="protein sequence ID" value="OTP68198.1"/>
    <property type="molecule type" value="Genomic_DNA"/>
</dbReference>
<dbReference type="InterPro" id="IPR009962">
    <property type="entry name" value="DUF1488"/>
</dbReference>
<dbReference type="Pfam" id="PF07369">
    <property type="entry name" value="DUF1488"/>
    <property type="match status" value="1"/>
</dbReference>